<evidence type="ECO:0000313" key="2">
    <source>
        <dbReference type="Proteomes" id="UP001447006"/>
    </source>
</evidence>
<sequence>MTEKVSLRDVVSMADSVDFLNDLLARYGDTEEALMILLFKVASTKAILEKALGCDPIVVELEDGE</sequence>
<name>A0AAX4MU74_9CAUD</name>
<evidence type="ECO:0000313" key="1">
    <source>
        <dbReference type="EMBL" id="WYN05019.1"/>
    </source>
</evidence>
<accession>A0AAX4MU74</accession>
<keyword evidence="2" id="KW-1185">Reference proteome</keyword>
<reference evidence="1 2" key="1">
    <citation type="submission" date="2024-03" db="EMBL/GenBank/DDBJ databases">
        <title>Complete Genome Sequence of a Pseudomonas fluorescens Bacteriophage UNO-G1W1 isolated from freshwater ice in Nebraska.</title>
        <authorList>
            <person name="Neville A.J."/>
            <person name="Schulze T.T."/>
            <person name="Davis P.H."/>
        </authorList>
    </citation>
    <scope>NUCLEOTIDE SEQUENCE [LARGE SCALE GENOMIC DNA]</scope>
</reference>
<protein>
    <submittedName>
        <fullName evidence="1">Uncharacterized protein</fullName>
    </submittedName>
</protein>
<organism evidence="1 2">
    <name type="scientific">Pseudomonas phage UNO-G1W1</name>
    <dbReference type="NCBI Taxonomy" id="3136609"/>
    <lineage>
        <taxon>Viruses</taxon>
        <taxon>Duplodnaviria</taxon>
        <taxon>Heunggongvirae</taxon>
        <taxon>Uroviricota</taxon>
        <taxon>Caudoviricetes</taxon>
        <taxon>Vandenendeviridae</taxon>
        <taxon>Gorskivirinae</taxon>
        <taxon>Omahavirus</taxon>
        <taxon>Omahavirus UNOG1W1</taxon>
    </lineage>
</organism>
<proteinExistence type="predicted"/>
<dbReference type="Proteomes" id="UP001447006">
    <property type="component" value="Segment"/>
</dbReference>
<gene>
    <name evidence="1" type="ORF">ISREJYDI_CDS0053</name>
</gene>
<dbReference type="EMBL" id="PP551948">
    <property type="protein sequence ID" value="WYN05019.1"/>
    <property type="molecule type" value="Genomic_DNA"/>
</dbReference>